<dbReference type="KEGG" id="chya:V22_10730"/>
<protein>
    <submittedName>
        <fullName evidence="1">Uncharacterized protein</fullName>
    </submittedName>
</protein>
<sequence>MTPPSYWPPKIDVLLLAFVFLTVTLVVQEAVSAEKDTTVVTIDKEEDDAAYFYRGHVEGQIWEYRIVPKELLDLNDARTQNAYRPDLEDKADPTTRVRSGLVRVENNIVFAVEPEDDQSVEIETEESIIDPESEIKPFKRIGTVELTPMRDAIRVQMRFGPASSVRGQAMMMVRSHPLDGVYVGTFVDYEDKGERSRFELRFVEE</sequence>
<dbReference type="Proteomes" id="UP000319976">
    <property type="component" value="Chromosome"/>
</dbReference>
<gene>
    <name evidence="1" type="ORF">V22_10730</name>
</gene>
<dbReference type="AlphaFoldDB" id="A0A517T664"/>
<evidence type="ECO:0000313" key="1">
    <source>
        <dbReference type="EMBL" id="QDT63848.1"/>
    </source>
</evidence>
<dbReference type="RefSeq" id="WP_145260483.1">
    <property type="nucleotide sequence ID" value="NZ_CP036316.1"/>
</dbReference>
<name>A0A517T664_9PLAN</name>
<organism evidence="1 2">
    <name type="scientific">Calycomorphotria hydatis</name>
    <dbReference type="NCBI Taxonomy" id="2528027"/>
    <lineage>
        <taxon>Bacteria</taxon>
        <taxon>Pseudomonadati</taxon>
        <taxon>Planctomycetota</taxon>
        <taxon>Planctomycetia</taxon>
        <taxon>Planctomycetales</taxon>
        <taxon>Planctomycetaceae</taxon>
        <taxon>Calycomorphotria</taxon>
    </lineage>
</organism>
<keyword evidence="2" id="KW-1185">Reference proteome</keyword>
<reference evidence="1 2" key="1">
    <citation type="submission" date="2019-02" db="EMBL/GenBank/DDBJ databases">
        <title>Deep-cultivation of Planctomycetes and their phenomic and genomic characterization uncovers novel biology.</title>
        <authorList>
            <person name="Wiegand S."/>
            <person name="Jogler M."/>
            <person name="Boedeker C."/>
            <person name="Pinto D."/>
            <person name="Vollmers J."/>
            <person name="Rivas-Marin E."/>
            <person name="Kohn T."/>
            <person name="Peeters S.H."/>
            <person name="Heuer A."/>
            <person name="Rast P."/>
            <person name="Oberbeckmann S."/>
            <person name="Bunk B."/>
            <person name="Jeske O."/>
            <person name="Meyerdierks A."/>
            <person name="Storesund J.E."/>
            <person name="Kallscheuer N."/>
            <person name="Luecker S."/>
            <person name="Lage O.M."/>
            <person name="Pohl T."/>
            <person name="Merkel B.J."/>
            <person name="Hornburger P."/>
            <person name="Mueller R.-W."/>
            <person name="Bruemmer F."/>
            <person name="Labrenz M."/>
            <person name="Spormann A.M."/>
            <person name="Op den Camp H."/>
            <person name="Overmann J."/>
            <person name="Amann R."/>
            <person name="Jetten M.S.M."/>
            <person name="Mascher T."/>
            <person name="Medema M.H."/>
            <person name="Devos D.P."/>
            <person name="Kaster A.-K."/>
            <person name="Ovreas L."/>
            <person name="Rohde M."/>
            <person name="Galperin M.Y."/>
            <person name="Jogler C."/>
        </authorList>
    </citation>
    <scope>NUCLEOTIDE SEQUENCE [LARGE SCALE GENOMIC DNA]</scope>
    <source>
        <strain evidence="1 2">V22</strain>
    </source>
</reference>
<accession>A0A517T664</accession>
<evidence type="ECO:0000313" key="2">
    <source>
        <dbReference type="Proteomes" id="UP000319976"/>
    </source>
</evidence>
<dbReference type="EMBL" id="CP036316">
    <property type="protein sequence ID" value="QDT63848.1"/>
    <property type="molecule type" value="Genomic_DNA"/>
</dbReference>
<proteinExistence type="predicted"/>